<feature type="transmembrane region" description="Helical" evidence="8">
    <location>
        <begin position="21"/>
        <end position="41"/>
    </location>
</feature>
<dbReference type="RefSeq" id="WP_031392421.1">
    <property type="nucleotide sequence ID" value="NZ_JPNB01000002.1"/>
</dbReference>
<accession>A0A4R1R1U4</accession>
<dbReference type="PROSITE" id="PS51257">
    <property type="entry name" value="PROKAR_LIPOPROTEIN"/>
    <property type="match status" value="1"/>
</dbReference>
<feature type="transmembrane region" description="Helical" evidence="8">
    <location>
        <begin position="105"/>
        <end position="126"/>
    </location>
</feature>
<dbReference type="InterPro" id="IPR050297">
    <property type="entry name" value="LipidA_mod_glycosyltrf_83"/>
</dbReference>
<feature type="transmembrane region" description="Helical" evidence="8">
    <location>
        <begin position="399"/>
        <end position="419"/>
    </location>
</feature>
<dbReference type="PANTHER" id="PTHR33908">
    <property type="entry name" value="MANNOSYLTRANSFERASE YKCB-RELATED"/>
    <property type="match status" value="1"/>
</dbReference>
<evidence type="ECO:0000259" key="9">
    <source>
        <dbReference type="Pfam" id="PF02366"/>
    </source>
</evidence>
<dbReference type="Pfam" id="PF02366">
    <property type="entry name" value="PMT"/>
    <property type="match status" value="1"/>
</dbReference>
<comment type="caution">
    <text evidence="10">The sequence shown here is derived from an EMBL/GenBank/DDBJ whole genome shotgun (WGS) entry which is preliminary data.</text>
</comment>
<evidence type="ECO:0000256" key="4">
    <source>
        <dbReference type="ARBA" id="ARBA00022679"/>
    </source>
</evidence>
<evidence type="ECO:0000256" key="8">
    <source>
        <dbReference type="SAM" id="Phobius"/>
    </source>
</evidence>
<feature type="transmembrane region" description="Helical" evidence="8">
    <location>
        <begin position="465"/>
        <end position="483"/>
    </location>
</feature>
<proteinExistence type="predicted"/>
<keyword evidence="5 8" id="KW-0812">Transmembrane</keyword>
<dbReference type="PANTHER" id="PTHR33908:SF11">
    <property type="entry name" value="MEMBRANE PROTEIN"/>
    <property type="match status" value="1"/>
</dbReference>
<keyword evidence="3 10" id="KW-0328">Glycosyltransferase</keyword>
<keyword evidence="6 8" id="KW-1133">Transmembrane helix</keyword>
<gene>
    <name evidence="10" type="ORF">EDD76_10456</name>
</gene>
<evidence type="ECO:0000256" key="1">
    <source>
        <dbReference type="ARBA" id="ARBA00004651"/>
    </source>
</evidence>
<dbReference type="Proteomes" id="UP000295718">
    <property type="component" value="Unassembled WGS sequence"/>
</dbReference>
<evidence type="ECO:0000256" key="7">
    <source>
        <dbReference type="ARBA" id="ARBA00023136"/>
    </source>
</evidence>
<feature type="transmembrane region" description="Helical" evidence="8">
    <location>
        <begin position="325"/>
        <end position="342"/>
    </location>
</feature>
<keyword evidence="7 8" id="KW-0472">Membrane</keyword>
<dbReference type="AlphaFoldDB" id="A0A4R1R1U4"/>
<keyword evidence="4 10" id="KW-0808">Transferase</keyword>
<organism evidence="10 11">
    <name type="scientific">Kineothrix alysoides</name>
    <dbReference type="NCBI Taxonomy" id="1469948"/>
    <lineage>
        <taxon>Bacteria</taxon>
        <taxon>Bacillati</taxon>
        <taxon>Bacillota</taxon>
        <taxon>Clostridia</taxon>
        <taxon>Lachnospirales</taxon>
        <taxon>Lachnospiraceae</taxon>
        <taxon>Kineothrix</taxon>
    </lineage>
</organism>
<keyword evidence="11" id="KW-1185">Reference proteome</keyword>
<evidence type="ECO:0000256" key="2">
    <source>
        <dbReference type="ARBA" id="ARBA00022475"/>
    </source>
</evidence>
<dbReference type="GO" id="GO:0000030">
    <property type="term" value="F:mannosyltransferase activity"/>
    <property type="evidence" value="ECO:0007669"/>
    <property type="project" value="InterPro"/>
</dbReference>
<protein>
    <submittedName>
        <fullName evidence="10">Dolichyl-phosphate-mannose-protein mannosyltransferase</fullName>
    </submittedName>
</protein>
<sequence>MKGLTFTREGNERKWELAAEIVFYLLVFAAIACFAMIQTYGDPPDEINRFKVVNFIRNHGRLPYGGDPEVILNGYGASYAFQPILTYIIQGYLLRFLGLFTADGYVLLLAARMVNVCFGVLMAYFVRIISKEAWRNPYIQWTFTLLVVFLPQNIFIHSYVNTDSMAMLSVSIIFYALLRAQRRGYDKKDCLLLAAGIILCAMSYYNAYGIILAAILIFIISFINMVPAQDGEDGNMKLKVKWRQMLRNGGFISVIVLLGIGWWFIRNAILYGGDMIAMNARLECAIETATAEFNPLTRFTYQKEGIPLNEMLFDTGYITLLRDSFIAMFGPMLIPTHGLIYIFYKRLWIIACVLALLPVKAIGGILARRSEGFEKGGRNLQEEASIWESYRNTGKKDTVVFYACMALFCAITIGLSIYYSYTWEFQPQGRYVLPVLIPFMYLVAIGVQKACIVLERIRMRSAGKLLCLGIMAYVMLSFSYSLFNRFIPYYLQGENMFSMYGNVFVP</sequence>
<dbReference type="GO" id="GO:0006493">
    <property type="term" value="P:protein O-linked glycosylation"/>
    <property type="evidence" value="ECO:0007669"/>
    <property type="project" value="InterPro"/>
</dbReference>
<reference evidence="10 11" key="1">
    <citation type="submission" date="2019-03" db="EMBL/GenBank/DDBJ databases">
        <title>Genomic Encyclopedia of Type Strains, Phase IV (KMG-IV): sequencing the most valuable type-strain genomes for metagenomic binning, comparative biology and taxonomic classification.</title>
        <authorList>
            <person name="Goeker M."/>
        </authorList>
    </citation>
    <scope>NUCLEOTIDE SEQUENCE [LARGE SCALE GENOMIC DNA]</scope>
    <source>
        <strain evidence="10 11">DSM 100556</strain>
    </source>
</reference>
<dbReference type="STRING" id="1469948.GCA_000732725_03807"/>
<keyword evidence="2" id="KW-1003">Cell membrane</keyword>
<dbReference type="OrthoDB" id="6052932at2"/>
<name>A0A4R1R1U4_9FIRM</name>
<dbReference type="EMBL" id="SLUO01000004">
    <property type="protein sequence ID" value="TCL59320.1"/>
    <property type="molecule type" value="Genomic_DNA"/>
</dbReference>
<dbReference type="InterPro" id="IPR003342">
    <property type="entry name" value="ArnT-like_N"/>
</dbReference>
<feature type="transmembrane region" description="Helical" evidence="8">
    <location>
        <begin position="245"/>
        <end position="265"/>
    </location>
</feature>
<evidence type="ECO:0000256" key="5">
    <source>
        <dbReference type="ARBA" id="ARBA00022692"/>
    </source>
</evidence>
<evidence type="ECO:0000313" key="11">
    <source>
        <dbReference type="Proteomes" id="UP000295718"/>
    </source>
</evidence>
<feature type="domain" description="ArnT-like N-terminal" evidence="9">
    <location>
        <begin position="108"/>
        <end position="241"/>
    </location>
</feature>
<feature type="transmembrane region" description="Helical" evidence="8">
    <location>
        <begin position="431"/>
        <end position="453"/>
    </location>
</feature>
<feature type="transmembrane region" description="Helical" evidence="8">
    <location>
        <begin position="348"/>
        <end position="367"/>
    </location>
</feature>
<dbReference type="GO" id="GO:0016763">
    <property type="term" value="F:pentosyltransferase activity"/>
    <property type="evidence" value="ECO:0007669"/>
    <property type="project" value="TreeGrafter"/>
</dbReference>
<feature type="transmembrane region" description="Helical" evidence="8">
    <location>
        <begin position="138"/>
        <end position="156"/>
    </location>
</feature>
<dbReference type="GO" id="GO:0005886">
    <property type="term" value="C:plasma membrane"/>
    <property type="evidence" value="ECO:0007669"/>
    <property type="project" value="UniProtKB-SubCell"/>
</dbReference>
<evidence type="ECO:0000256" key="3">
    <source>
        <dbReference type="ARBA" id="ARBA00022676"/>
    </source>
</evidence>
<evidence type="ECO:0000256" key="6">
    <source>
        <dbReference type="ARBA" id="ARBA00022989"/>
    </source>
</evidence>
<comment type="subcellular location">
    <subcellularLocation>
        <location evidence="1">Cell membrane</location>
        <topology evidence="1">Multi-pass membrane protein</topology>
    </subcellularLocation>
</comment>
<dbReference type="GO" id="GO:0009103">
    <property type="term" value="P:lipopolysaccharide biosynthetic process"/>
    <property type="evidence" value="ECO:0007669"/>
    <property type="project" value="UniProtKB-ARBA"/>
</dbReference>
<evidence type="ECO:0000313" key="10">
    <source>
        <dbReference type="EMBL" id="TCL59320.1"/>
    </source>
</evidence>
<feature type="transmembrane region" description="Helical" evidence="8">
    <location>
        <begin position="190"/>
        <end position="223"/>
    </location>
</feature>